<organism evidence="3 4">
    <name type="scientific">Marinitenerispora sediminis</name>
    <dbReference type="NCBI Taxonomy" id="1931232"/>
    <lineage>
        <taxon>Bacteria</taxon>
        <taxon>Bacillati</taxon>
        <taxon>Actinomycetota</taxon>
        <taxon>Actinomycetes</taxon>
        <taxon>Streptosporangiales</taxon>
        <taxon>Nocardiopsidaceae</taxon>
        <taxon>Marinitenerispora</taxon>
    </lineage>
</organism>
<dbReference type="AlphaFoldDB" id="A0A368SZX2"/>
<dbReference type="RefSeq" id="WP_114400431.1">
    <property type="nucleotide sequence ID" value="NZ_QEIM01000221.1"/>
</dbReference>
<proteinExistence type="predicted"/>
<dbReference type="Proteomes" id="UP000253318">
    <property type="component" value="Unassembled WGS sequence"/>
</dbReference>
<feature type="domain" description="FAD-dependent urate hydroxylase HpyO/Asp monooxygenase CreE-like FAD/NAD(P)-binding" evidence="2">
    <location>
        <begin position="10"/>
        <end position="182"/>
    </location>
</feature>
<dbReference type="OrthoDB" id="3653265at2"/>
<sequence>MSTVAEFDVVVVGAGPRGVSVVERLAARAAPGAPPVRAALVDAVEVGAGATWRTDQSPLLLNNTYSAHTTIYTDESTPMSGPVVPGPDLMAWAADPAAPPGRPAWVERETAELRPWSFPTRRLQGVYYREQLARAAAGGRVSVAEFTGRAVELTAEDGGARAVRLADGRVLRGAVVVLAQGMVQAVRSVRVQALVDAAERDGLVYVEPGMPAERDWDAVPAGETVLVAGLGANFFDVVALLTEGRGGRFEPAGDPDFPARLRYLPSGREPRLVAGSRRGLPYRAKAAYPGGFPPRYQPRLATREWFAEAARTPLQDFRAAVWPQVARELAWAHLSTLLDHHPGALAPGVTAETLLERLAAAPAHGIDDVVAAAVTDPRWHFAVDRLDRPGPTGPFEEDEWRRWVARYVDEELRAIHDPLRHPRNTVNRAMAALRGHVHALVRAGAIDGRSAAAHVAGEFTPLGLALASGPPPRRTAEVLSLVDAGLLELLGEGAVFEHADGAFVGRSTAVRRPPVRARAFIETRMSKGRVPDTDDPLLRSLLDGGRARLHSRPNADGTRTTGSTLDVTPDGFHLLDARGRADERVVVLGIPAEGVQPGSAIGATPGVPSPLLAGADRAAAHVHAVREAAAAAARG</sequence>
<evidence type="ECO:0000313" key="4">
    <source>
        <dbReference type="Proteomes" id="UP000253318"/>
    </source>
</evidence>
<dbReference type="Gene3D" id="3.50.50.60">
    <property type="entry name" value="FAD/NAD(P)-binding domain"/>
    <property type="match status" value="1"/>
</dbReference>
<feature type="region of interest" description="Disordered" evidence="1">
    <location>
        <begin position="545"/>
        <end position="565"/>
    </location>
</feature>
<dbReference type="PANTHER" id="PTHR40254:SF1">
    <property type="entry name" value="BLR0577 PROTEIN"/>
    <property type="match status" value="1"/>
</dbReference>
<evidence type="ECO:0000259" key="2">
    <source>
        <dbReference type="Pfam" id="PF13454"/>
    </source>
</evidence>
<dbReference type="InterPro" id="IPR038732">
    <property type="entry name" value="HpyO/CreE_NAD-binding"/>
</dbReference>
<dbReference type="InterPro" id="IPR036188">
    <property type="entry name" value="FAD/NAD-bd_sf"/>
</dbReference>
<evidence type="ECO:0000256" key="1">
    <source>
        <dbReference type="SAM" id="MobiDB-lite"/>
    </source>
</evidence>
<gene>
    <name evidence="3" type="ORF">DEF24_22975</name>
</gene>
<dbReference type="Pfam" id="PF13454">
    <property type="entry name" value="NAD_binding_9"/>
    <property type="match status" value="1"/>
</dbReference>
<dbReference type="SUPFAM" id="SSF51905">
    <property type="entry name" value="FAD/NAD(P)-binding domain"/>
    <property type="match status" value="1"/>
</dbReference>
<dbReference type="EMBL" id="QEIN01000245">
    <property type="protein sequence ID" value="RCV51603.1"/>
    <property type="molecule type" value="Genomic_DNA"/>
</dbReference>
<accession>A0A368SZX2</accession>
<name>A0A368SZX2_9ACTN</name>
<comment type="caution">
    <text evidence="3">The sequence shown here is derived from an EMBL/GenBank/DDBJ whole genome shotgun (WGS) entry which is preliminary data.</text>
</comment>
<protein>
    <recommendedName>
        <fullName evidence="2">FAD-dependent urate hydroxylase HpyO/Asp monooxygenase CreE-like FAD/NAD(P)-binding domain-containing protein</fullName>
    </recommendedName>
</protein>
<evidence type="ECO:0000313" key="3">
    <source>
        <dbReference type="EMBL" id="RCV51603.1"/>
    </source>
</evidence>
<keyword evidence="4" id="KW-1185">Reference proteome</keyword>
<dbReference type="PANTHER" id="PTHR40254">
    <property type="entry name" value="BLR0577 PROTEIN"/>
    <property type="match status" value="1"/>
</dbReference>
<reference evidence="3 4" key="1">
    <citation type="submission" date="2018-04" db="EMBL/GenBank/DDBJ databases">
        <title>Novel actinobacteria from marine sediment.</title>
        <authorList>
            <person name="Ng Z.Y."/>
            <person name="Tan G.Y.A."/>
        </authorList>
    </citation>
    <scope>NUCLEOTIDE SEQUENCE [LARGE SCALE GENOMIC DNA]</scope>
    <source>
        <strain evidence="3 4">TPS81</strain>
    </source>
</reference>
<dbReference type="InterPro" id="IPR052189">
    <property type="entry name" value="L-asp_N-monooxygenase_NS-form"/>
</dbReference>